<name>A0A2K3MD29_TRIPR</name>
<reference evidence="1 2" key="1">
    <citation type="journal article" date="2014" name="Am. J. Bot.">
        <title>Genome assembly and annotation for red clover (Trifolium pratense; Fabaceae).</title>
        <authorList>
            <person name="Istvanek J."/>
            <person name="Jaros M."/>
            <person name="Krenek A."/>
            <person name="Repkova J."/>
        </authorList>
    </citation>
    <scope>NUCLEOTIDE SEQUENCE [LARGE SCALE GENOMIC DNA]</scope>
    <source>
        <strain evidence="2">cv. Tatra</strain>
        <tissue evidence="1">Young leaves</tissue>
    </source>
</reference>
<dbReference type="EMBL" id="ASHM01057359">
    <property type="protein sequence ID" value="PNX88669.1"/>
    <property type="molecule type" value="Genomic_DNA"/>
</dbReference>
<proteinExistence type="predicted"/>
<evidence type="ECO:0000313" key="1">
    <source>
        <dbReference type="EMBL" id="PNX88669.1"/>
    </source>
</evidence>
<protein>
    <recommendedName>
        <fullName evidence="3">TMV resistance protein N-like</fullName>
    </recommendedName>
</protein>
<dbReference type="Proteomes" id="UP000236291">
    <property type="component" value="Unassembled WGS sequence"/>
</dbReference>
<sequence>MPTYYKVRKWFDYRCKGGIPCLWVCGKFPNVTLALLFQGVVGGGLPLSMDIVQLHLVINGQFFFCKGYYEFSIGADHVLVCDLRLLYNDEEWLSIDALLLKHEWNQVQISYEVKKDYSNEASHRYVTLSEWGVFVYKQGTVNLEENVQFTCPTKDPIMTSNDASVSENCDDI</sequence>
<evidence type="ECO:0008006" key="3">
    <source>
        <dbReference type="Google" id="ProtNLM"/>
    </source>
</evidence>
<dbReference type="ExpressionAtlas" id="A0A2K3MD29">
    <property type="expression patterns" value="baseline"/>
</dbReference>
<reference evidence="1 2" key="2">
    <citation type="journal article" date="2017" name="Front. Plant Sci.">
        <title>Gene Classification and Mining of Molecular Markers Useful in Red Clover (Trifolium pratense) Breeding.</title>
        <authorList>
            <person name="Istvanek J."/>
            <person name="Dluhosova J."/>
            <person name="Dluhos P."/>
            <person name="Patkova L."/>
            <person name="Nedelnik J."/>
            <person name="Repkova J."/>
        </authorList>
    </citation>
    <scope>NUCLEOTIDE SEQUENCE [LARGE SCALE GENOMIC DNA]</scope>
    <source>
        <strain evidence="2">cv. Tatra</strain>
        <tissue evidence="1">Young leaves</tissue>
    </source>
</reference>
<dbReference type="AlphaFoldDB" id="A0A2K3MD29"/>
<evidence type="ECO:0000313" key="2">
    <source>
        <dbReference type="Proteomes" id="UP000236291"/>
    </source>
</evidence>
<gene>
    <name evidence="1" type="ORF">L195_g044780</name>
</gene>
<organism evidence="1 2">
    <name type="scientific">Trifolium pratense</name>
    <name type="common">Red clover</name>
    <dbReference type="NCBI Taxonomy" id="57577"/>
    <lineage>
        <taxon>Eukaryota</taxon>
        <taxon>Viridiplantae</taxon>
        <taxon>Streptophyta</taxon>
        <taxon>Embryophyta</taxon>
        <taxon>Tracheophyta</taxon>
        <taxon>Spermatophyta</taxon>
        <taxon>Magnoliopsida</taxon>
        <taxon>eudicotyledons</taxon>
        <taxon>Gunneridae</taxon>
        <taxon>Pentapetalae</taxon>
        <taxon>rosids</taxon>
        <taxon>fabids</taxon>
        <taxon>Fabales</taxon>
        <taxon>Fabaceae</taxon>
        <taxon>Papilionoideae</taxon>
        <taxon>50 kb inversion clade</taxon>
        <taxon>NPAAA clade</taxon>
        <taxon>Hologalegina</taxon>
        <taxon>IRL clade</taxon>
        <taxon>Trifolieae</taxon>
        <taxon>Trifolium</taxon>
    </lineage>
</organism>
<comment type="caution">
    <text evidence="1">The sequence shown here is derived from an EMBL/GenBank/DDBJ whole genome shotgun (WGS) entry which is preliminary data.</text>
</comment>
<accession>A0A2K3MD29</accession>